<proteinExistence type="predicted"/>
<dbReference type="AlphaFoldDB" id="A0A919RAE5"/>
<gene>
    <name evidence="2" type="ORF">Ssi02_05670</name>
</gene>
<accession>A0A919RAE5</accession>
<protein>
    <submittedName>
        <fullName evidence="2">Uncharacterized protein</fullName>
    </submittedName>
</protein>
<reference evidence="2" key="1">
    <citation type="submission" date="2021-01" db="EMBL/GenBank/DDBJ databases">
        <title>Whole genome shotgun sequence of Sinosporangium siamense NBRC 109515.</title>
        <authorList>
            <person name="Komaki H."/>
            <person name="Tamura T."/>
        </authorList>
    </citation>
    <scope>NUCLEOTIDE SEQUENCE</scope>
    <source>
        <strain evidence="2">NBRC 109515</strain>
    </source>
</reference>
<dbReference type="EMBL" id="BOOW01000006">
    <property type="protein sequence ID" value="GII90336.1"/>
    <property type="molecule type" value="Genomic_DNA"/>
</dbReference>
<evidence type="ECO:0000256" key="1">
    <source>
        <dbReference type="SAM" id="MobiDB-lite"/>
    </source>
</evidence>
<dbReference type="Proteomes" id="UP000606172">
    <property type="component" value="Unassembled WGS sequence"/>
</dbReference>
<feature type="region of interest" description="Disordered" evidence="1">
    <location>
        <begin position="217"/>
        <end position="245"/>
    </location>
</feature>
<name>A0A919RAE5_9ACTN</name>
<sequence length="245" mass="27236">MTAITVSLALVAAAAVFGLLYWGGRSTEQESMIVPVGTAEPEPLPSPTRTAQARVTVTATPREAFIPKGWVSYRHPQGFSLAVPKGWTAVDDPERPRVEIRGKGSNGFLWVEWATPENPQDDQVAAWEELEKTILAEKGLPGYRRIGIRPLTYLGRPAADWEFTFESTADGTVRVIDRGFRTADGRHFALYWRVPDAEWSRDLHFFQNFARTFRFGSQAPGAEGRAPAPERSRKVPRTENSPGTP</sequence>
<comment type="caution">
    <text evidence="2">The sequence shown here is derived from an EMBL/GenBank/DDBJ whole genome shotgun (WGS) entry which is preliminary data.</text>
</comment>
<feature type="compositionally biased region" description="Basic and acidic residues" evidence="1">
    <location>
        <begin position="228"/>
        <end position="237"/>
    </location>
</feature>
<evidence type="ECO:0000313" key="3">
    <source>
        <dbReference type="Proteomes" id="UP000606172"/>
    </source>
</evidence>
<dbReference type="Gene3D" id="3.40.1000.10">
    <property type="entry name" value="Mog1/PsbP, alpha/beta/alpha sandwich"/>
    <property type="match status" value="1"/>
</dbReference>
<keyword evidence="3" id="KW-1185">Reference proteome</keyword>
<evidence type="ECO:0000313" key="2">
    <source>
        <dbReference type="EMBL" id="GII90336.1"/>
    </source>
</evidence>
<organism evidence="2 3">
    <name type="scientific">Sinosporangium siamense</name>
    <dbReference type="NCBI Taxonomy" id="1367973"/>
    <lineage>
        <taxon>Bacteria</taxon>
        <taxon>Bacillati</taxon>
        <taxon>Actinomycetota</taxon>
        <taxon>Actinomycetes</taxon>
        <taxon>Streptosporangiales</taxon>
        <taxon>Streptosporangiaceae</taxon>
        <taxon>Sinosporangium</taxon>
    </lineage>
</organism>
<dbReference type="RefSeq" id="WP_204020695.1">
    <property type="nucleotide sequence ID" value="NZ_BOOW01000006.1"/>
</dbReference>